<accession>A0ACB7TJC5</accession>
<evidence type="ECO:0000313" key="1">
    <source>
        <dbReference type="EMBL" id="KAH6947063.1"/>
    </source>
</evidence>
<dbReference type="EMBL" id="CM023481">
    <property type="protein sequence ID" value="KAH6947063.1"/>
    <property type="molecule type" value="Genomic_DNA"/>
</dbReference>
<gene>
    <name evidence="1" type="ORF">HPB50_016982</name>
</gene>
<organism evidence="1 2">
    <name type="scientific">Hyalomma asiaticum</name>
    <name type="common">Tick</name>
    <dbReference type="NCBI Taxonomy" id="266040"/>
    <lineage>
        <taxon>Eukaryota</taxon>
        <taxon>Metazoa</taxon>
        <taxon>Ecdysozoa</taxon>
        <taxon>Arthropoda</taxon>
        <taxon>Chelicerata</taxon>
        <taxon>Arachnida</taxon>
        <taxon>Acari</taxon>
        <taxon>Parasitiformes</taxon>
        <taxon>Ixodida</taxon>
        <taxon>Ixodoidea</taxon>
        <taxon>Ixodidae</taxon>
        <taxon>Hyalomminae</taxon>
        <taxon>Hyalomma</taxon>
    </lineage>
</organism>
<keyword evidence="2" id="KW-1185">Reference proteome</keyword>
<name>A0ACB7TJC5_HYAAI</name>
<evidence type="ECO:0000313" key="2">
    <source>
        <dbReference type="Proteomes" id="UP000821845"/>
    </source>
</evidence>
<dbReference type="Proteomes" id="UP000821845">
    <property type="component" value="Chromosome 1"/>
</dbReference>
<comment type="caution">
    <text evidence="1">The sequence shown here is derived from an EMBL/GenBank/DDBJ whole genome shotgun (WGS) entry which is preliminary data.</text>
</comment>
<sequence>MPLWPGASRRGVVDDTSAACPTVRAVGQHAAVSAGGLLGDLEGVQRHRGTCDLRLDPNNYAEDVTGGFVEALSTWPDHGLVICDRWSVVRSVVGCKIVAMFEAVHPWGRVASVNVRHCRNSLKQNRGKMKKEKGIIKEVGHVTKMTPSTCSGYVGERSQEDEGKEAERTLDSARLARARRSRDTDEAFETGRTVETAAAGGVVAIPSGAVASRVA</sequence>
<proteinExistence type="predicted"/>
<reference evidence="1" key="1">
    <citation type="submission" date="2020-05" db="EMBL/GenBank/DDBJ databases">
        <title>Large-scale comparative analyses of tick genomes elucidate their genetic diversity and vector capacities.</title>
        <authorList>
            <person name="Jia N."/>
            <person name="Wang J."/>
            <person name="Shi W."/>
            <person name="Du L."/>
            <person name="Sun Y."/>
            <person name="Zhan W."/>
            <person name="Jiang J."/>
            <person name="Wang Q."/>
            <person name="Zhang B."/>
            <person name="Ji P."/>
            <person name="Sakyi L.B."/>
            <person name="Cui X."/>
            <person name="Yuan T."/>
            <person name="Jiang B."/>
            <person name="Yang W."/>
            <person name="Lam T.T.-Y."/>
            <person name="Chang Q."/>
            <person name="Ding S."/>
            <person name="Wang X."/>
            <person name="Zhu J."/>
            <person name="Ruan X."/>
            <person name="Zhao L."/>
            <person name="Wei J."/>
            <person name="Que T."/>
            <person name="Du C."/>
            <person name="Cheng J."/>
            <person name="Dai P."/>
            <person name="Han X."/>
            <person name="Huang E."/>
            <person name="Gao Y."/>
            <person name="Liu J."/>
            <person name="Shao H."/>
            <person name="Ye R."/>
            <person name="Li L."/>
            <person name="Wei W."/>
            <person name="Wang X."/>
            <person name="Wang C."/>
            <person name="Yang T."/>
            <person name="Huo Q."/>
            <person name="Li W."/>
            <person name="Guo W."/>
            <person name="Chen H."/>
            <person name="Zhou L."/>
            <person name="Ni X."/>
            <person name="Tian J."/>
            <person name="Zhou Y."/>
            <person name="Sheng Y."/>
            <person name="Liu T."/>
            <person name="Pan Y."/>
            <person name="Xia L."/>
            <person name="Li J."/>
            <person name="Zhao F."/>
            <person name="Cao W."/>
        </authorList>
    </citation>
    <scope>NUCLEOTIDE SEQUENCE</scope>
    <source>
        <strain evidence="1">Hyas-2018</strain>
    </source>
</reference>
<protein>
    <submittedName>
        <fullName evidence="1">Uncharacterized protein</fullName>
    </submittedName>
</protein>